<evidence type="ECO:0000313" key="3">
    <source>
        <dbReference type="Proteomes" id="UP001163156"/>
    </source>
</evidence>
<feature type="domain" description="Glycosyltransferase 2-like" evidence="1">
    <location>
        <begin position="8"/>
        <end position="142"/>
    </location>
</feature>
<gene>
    <name evidence="2" type="ORF">OM944_05435</name>
</gene>
<evidence type="ECO:0000259" key="1">
    <source>
        <dbReference type="Pfam" id="PF00535"/>
    </source>
</evidence>
<sequence>MKEDILISVIVPTFNRVKELERCISSVIKQSYPNWELIIIDDRSTDDSFELIQQTIKSDSRIKLLKRSTNRHKGANACRNFGVEKSKGKYIAFLDSDDLWSINRLENALNFIGETGANAIYSGAIEVSCNGERYRKSRAIRENESAFDYLIAYESYAPTPSMVVNADVLNNVKFDEMLQRHQDFDFFIKVSQFTDWVYFESKDIIVYNDQLSPKKIDFESCIAFYKTHKEMSLIRKNRIYYLNYISESCAKVNPNIKALNYYKSQLIQEGSDLTLRQKFLFKCPYVFYTLFKIKVFLKKIINVH</sequence>
<dbReference type="InterPro" id="IPR029044">
    <property type="entry name" value="Nucleotide-diphossugar_trans"/>
</dbReference>
<accession>A0ABY6MP10</accession>
<evidence type="ECO:0000313" key="2">
    <source>
        <dbReference type="EMBL" id="UZD23934.1"/>
    </source>
</evidence>
<organism evidence="2 3">
    <name type="scientific">Algoriphagus halophytocola</name>
    <dbReference type="NCBI Taxonomy" id="2991499"/>
    <lineage>
        <taxon>Bacteria</taxon>
        <taxon>Pseudomonadati</taxon>
        <taxon>Bacteroidota</taxon>
        <taxon>Cytophagia</taxon>
        <taxon>Cytophagales</taxon>
        <taxon>Cyclobacteriaceae</taxon>
        <taxon>Algoriphagus</taxon>
    </lineage>
</organism>
<dbReference type="EMBL" id="CP110226">
    <property type="protein sequence ID" value="UZD23934.1"/>
    <property type="molecule type" value="Genomic_DNA"/>
</dbReference>
<dbReference type="CDD" id="cd00761">
    <property type="entry name" value="Glyco_tranf_GTA_type"/>
    <property type="match status" value="1"/>
</dbReference>
<dbReference type="Proteomes" id="UP001163156">
    <property type="component" value="Chromosome"/>
</dbReference>
<keyword evidence="3" id="KW-1185">Reference proteome</keyword>
<dbReference type="PANTHER" id="PTHR22916:SF3">
    <property type="entry name" value="UDP-GLCNAC:BETAGAL BETA-1,3-N-ACETYLGLUCOSAMINYLTRANSFERASE-LIKE PROTEIN 1"/>
    <property type="match status" value="1"/>
</dbReference>
<protein>
    <submittedName>
        <fullName evidence="2">Glycosyltransferase</fullName>
    </submittedName>
</protein>
<dbReference type="RefSeq" id="WP_264810645.1">
    <property type="nucleotide sequence ID" value="NZ_CP110226.1"/>
</dbReference>
<dbReference type="InterPro" id="IPR001173">
    <property type="entry name" value="Glyco_trans_2-like"/>
</dbReference>
<proteinExistence type="predicted"/>
<dbReference type="PANTHER" id="PTHR22916">
    <property type="entry name" value="GLYCOSYLTRANSFERASE"/>
    <property type="match status" value="1"/>
</dbReference>
<dbReference type="Gene3D" id="3.90.550.10">
    <property type="entry name" value="Spore Coat Polysaccharide Biosynthesis Protein SpsA, Chain A"/>
    <property type="match status" value="1"/>
</dbReference>
<dbReference type="SUPFAM" id="SSF53448">
    <property type="entry name" value="Nucleotide-diphospho-sugar transferases"/>
    <property type="match status" value="1"/>
</dbReference>
<reference evidence="2" key="1">
    <citation type="submission" date="2022-10" db="EMBL/GenBank/DDBJ databases">
        <title>Algoriphagus sp. a novel bacteria isolate from halophytes salicornia europaea.</title>
        <authorList>
            <person name="Peng Y."/>
            <person name="Jiang L."/>
            <person name="Lee J."/>
        </authorList>
    </citation>
    <scope>NUCLEOTIDE SEQUENCE</scope>
    <source>
        <strain evidence="2">TR-M5</strain>
    </source>
</reference>
<dbReference type="Pfam" id="PF00535">
    <property type="entry name" value="Glycos_transf_2"/>
    <property type="match status" value="1"/>
</dbReference>
<name>A0ABY6MP10_9BACT</name>